<protein>
    <submittedName>
        <fullName evidence="1">DUF1292 domain-containing protein</fullName>
    </submittedName>
</protein>
<evidence type="ECO:0000313" key="1">
    <source>
        <dbReference type="EMBL" id="HIV28791.1"/>
    </source>
</evidence>
<evidence type="ECO:0000313" key="2">
    <source>
        <dbReference type="Proteomes" id="UP000886884"/>
    </source>
</evidence>
<accession>A0A9D1P9W5</accession>
<name>A0A9D1P9W5_9FIRM</name>
<organism evidence="1 2">
    <name type="scientific">Candidatus Ornithocaccomicrobium faecavium</name>
    <dbReference type="NCBI Taxonomy" id="2840890"/>
    <lineage>
        <taxon>Bacteria</taxon>
        <taxon>Bacillati</taxon>
        <taxon>Bacillota</taxon>
        <taxon>Clostridia</taxon>
        <taxon>Candidatus Ornithocaccomicrobium</taxon>
    </lineage>
</organism>
<dbReference type="Proteomes" id="UP000886884">
    <property type="component" value="Unassembled WGS sequence"/>
</dbReference>
<sequence>MDEELDLVTFSDEDGNEFTMEVLDYFFYEGKEYALLAEVEDDCECDACDHDDDCDCGCEEREAYIMEVVPVGDDEEEFVPVDEELAERLIEMVENQLYDDEDEDDEEE</sequence>
<comment type="caution">
    <text evidence="1">The sequence shown here is derived from an EMBL/GenBank/DDBJ whole genome shotgun (WGS) entry which is preliminary data.</text>
</comment>
<reference evidence="1" key="1">
    <citation type="submission" date="2020-10" db="EMBL/GenBank/DDBJ databases">
        <authorList>
            <person name="Gilroy R."/>
        </authorList>
    </citation>
    <scope>NUCLEOTIDE SEQUENCE</scope>
    <source>
        <strain evidence="1">CHK183-6373</strain>
    </source>
</reference>
<proteinExistence type="predicted"/>
<gene>
    <name evidence="1" type="ORF">IAA64_12585</name>
</gene>
<reference evidence="1" key="2">
    <citation type="journal article" date="2021" name="PeerJ">
        <title>Extensive microbial diversity within the chicken gut microbiome revealed by metagenomics and culture.</title>
        <authorList>
            <person name="Gilroy R."/>
            <person name="Ravi A."/>
            <person name="Getino M."/>
            <person name="Pursley I."/>
            <person name="Horton D.L."/>
            <person name="Alikhan N.F."/>
            <person name="Baker D."/>
            <person name="Gharbi K."/>
            <person name="Hall N."/>
            <person name="Watson M."/>
            <person name="Adriaenssens E.M."/>
            <person name="Foster-Nyarko E."/>
            <person name="Jarju S."/>
            <person name="Secka A."/>
            <person name="Antonio M."/>
            <person name="Oren A."/>
            <person name="Chaudhuri R.R."/>
            <person name="La Ragione R."/>
            <person name="Hildebrand F."/>
            <person name="Pallen M.J."/>
        </authorList>
    </citation>
    <scope>NUCLEOTIDE SEQUENCE</scope>
    <source>
        <strain evidence="1">CHK183-6373</strain>
    </source>
</reference>
<dbReference type="InterPro" id="IPR009711">
    <property type="entry name" value="UPF0473"/>
</dbReference>
<dbReference type="EMBL" id="DVOT01000228">
    <property type="protein sequence ID" value="HIV28791.1"/>
    <property type="molecule type" value="Genomic_DNA"/>
</dbReference>
<dbReference type="AlphaFoldDB" id="A0A9D1P9W5"/>
<dbReference type="Pfam" id="PF06949">
    <property type="entry name" value="DUF1292"/>
    <property type="match status" value="1"/>
</dbReference>